<sequence length="435" mass="50660">MTVPILWQDPFSYNGSPLYISKYFSSLGEEEKFILKECLEERGINEFSNTLFDYASFLKALDLWSLEYKVRKWITFKLIDSELVYDAEINHIINLLIKLFIESGATLHKLDLRFPKSIELKPAIFYLLGENKHFFSRIQHLYLDEIPDNNIESATTLLGALAKSNTKISTIKLQCFESIYEPQIFLALIDIIKSQEQLRLFFLAGYYPTEFHGIISALESQKNSLQEVILNNCDFIAEFEVLNKCKNIGTLRICYCTMKLLKLLDYKVSTLELVDCQIDAMPLIFEKSGNLLQRLKLEIDDELRDEPLLLEPLLEALKSFCPNITYLSIQGIGFSTQLVELIERLPLKLKYFNLGGTWLESYTDILFNHCNAPLKKMLIYRLNNERISKALVEFCMRNKTLNYVGVDKYLDLDNNIKKEVEIYVELVPYKYIVDH</sequence>
<gene>
    <name evidence="1" type="ORF">C2G38_2206483</name>
</gene>
<dbReference type="EMBL" id="QKWP01001266">
    <property type="protein sequence ID" value="RIB10318.1"/>
    <property type="molecule type" value="Genomic_DNA"/>
</dbReference>
<dbReference type="Gene3D" id="3.80.10.10">
    <property type="entry name" value="Ribonuclease Inhibitor"/>
    <property type="match status" value="1"/>
</dbReference>
<name>A0A397UM46_9GLOM</name>
<proteinExistence type="predicted"/>
<dbReference type="Proteomes" id="UP000266673">
    <property type="component" value="Unassembled WGS sequence"/>
</dbReference>
<keyword evidence="2" id="KW-1185">Reference proteome</keyword>
<organism evidence="1 2">
    <name type="scientific">Gigaspora rosea</name>
    <dbReference type="NCBI Taxonomy" id="44941"/>
    <lineage>
        <taxon>Eukaryota</taxon>
        <taxon>Fungi</taxon>
        <taxon>Fungi incertae sedis</taxon>
        <taxon>Mucoromycota</taxon>
        <taxon>Glomeromycotina</taxon>
        <taxon>Glomeromycetes</taxon>
        <taxon>Diversisporales</taxon>
        <taxon>Gigasporaceae</taxon>
        <taxon>Gigaspora</taxon>
    </lineage>
</organism>
<accession>A0A397UM46</accession>
<comment type="caution">
    <text evidence="1">The sequence shown here is derived from an EMBL/GenBank/DDBJ whole genome shotgun (WGS) entry which is preliminary data.</text>
</comment>
<dbReference type="OrthoDB" id="2360563at2759"/>
<dbReference type="InterPro" id="IPR032675">
    <property type="entry name" value="LRR_dom_sf"/>
</dbReference>
<protein>
    <recommendedName>
        <fullName evidence="3">F-box domain-containing protein</fullName>
    </recommendedName>
</protein>
<reference evidence="1 2" key="1">
    <citation type="submission" date="2018-06" db="EMBL/GenBank/DDBJ databases">
        <title>Comparative genomics reveals the genomic features of Rhizophagus irregularis, R. cerebriforme, R. diaphanum and Gigaspora rosea, and their symbiotic lifestyle signature.</title>
        <authorList>
            <person name="Morin E."/>
            <person name="San Clemente H."/>
            <person name="Chen E.C.H."/>
            <person name="De La Providencia I."/>
            <person name="Hainaut M."/>
            <person name="Kuo A."/>
            <person name="Kohler A."/>
            <person name="Murat C."/>
            <person name="Tang N."/>
            <person name="Roy S."/>
            <person name="Loubradou J."/>
            <person name="Henrissat B."/>
            <person name="Grigoriev I.V."/>
            <person name="Corradi N."/>
            <person name="Roux C."/>
            <person name="Martin F.M."/>
        </authorList>
    </citation>
    <scope>NUCLEOTIDE SEQUENCE [LARGE SCALE GENOMIC DNA]</scope>
    <source>
        <strain evidence="1 2">DAOM 194757</strain>
    </source>
</reference>
<dbReference type="SUPFAM" id="SSF52047">
    <property type="entry name" value="RNI-like"/>
    <property type="match status" value="1"/>
</dbReference>
<dbReference type="AlphaFoldDB" id="A0A397UM46"/>
<evidence type="ECO:0008006" key="3">
    <source>
        <dbReference type="Google" id="ProtNLM"/>
    </source>
</evidence>
<evidence type="ECO:0000313" key="2">
    <source>
        <dbReference type="Proteomes" id="UP000266673"/>
    </source>
</evidence>
<evidence type="ECO:0000313" key="1">
    <source>
        <dbReference type="EMBL" id="RIB10318.1"/>
    </source>
</evidence>